<evidence type="ECO:0000256" key="7">
    <source>
        <dbReference type="ARBA" id="ARBA00023278"/>
    </source>
</evidence>
<dbReference type="GO" id="GO:0003746">
    <property type="term" value="F:translation elongation factor activity"/>
    <property type="evidence" value="ECO:0007669"/>
    <property type="project" value="UniProtKB-UniRule"/>
</dbReference>
<dbReference type="InterPro" id="IPR013852">
    <property type="entry name" value="Transl_elong_P/YeiP_CS"/>
</dbReference>
<dbReference type="Pfam" id="PF08207">
    <property type="entry name" value="EFP_N"/>
    <property type="match status" value="1"/>
</dbReference>
<evidence type="ECO:0000259" key="11">
    <source>
        <dbReference type="SMART" id="SM00841"/>
    </source>
</evidence>
<name>A0A4D6XXV3_9GAMM</name>
<dbReference type="Gene3D" id="2.40.50.140">
    <property type="entry name" value="Nucleic acid-binding proteins"/>
    <property type="match status" value="2"/>
</dbReference>
<keyword evidence="7 8" id="KW-0379">Hydroxylation</keyword>
<dbReference type="GO" id="GO:0043043">
    <property type="term" value="P:peptide biosynthetic process"/>
    <property type="evidence" value="ECO:0007669"/>
    <property type="project" value="InterPro"/>
</dbReference>
<evidence type="ECO:0000259" key="12">
    <source>
        <dbReference type="SMART" id="SM01185"/>
    </source>
</evidence>
<evidence type="ECO:0000256" key="2">
    <source>
        <dbReference type="ARBA" id="ARBA00004815"/>
    </source>
</evidence>
<dbReference type="InterPro" id="IPR012340">
    <property type="entry name" value="NA-bd_OB-fold"/>
</dbReference>
<protein>
    <recommendedName>
        <fullName evidence="8 9">Elongation factor P</fullName>
        <shortName evidence="8">EF-P</shortName>
    </recommendedName>
</protein>
<dbReference type="InterPro" id="IPR011768">
    <property type="entry name" value="Transl_elongation_fac_P"/>
</dbReference>
<comment type="PTM">
    <text evidence="8">May be beta-lysylated on the epsilon-amino group of Lys-34 by the combined action of EpmA and EpmB, and then hydroxylated on the C5 position of the same residue by EpmC (if this protein is present). Lysylation is critical for the stimulatory effect of EF-P on peptide-bond formation. The lysylation moiety may extend toward the peptidyltransferase center and stabilize the terminal 3-CCA end of the tRNA. Hydroxylation of the C5 position on Lys-34 may allow additional potential stabilizing hydrogen-bond interactions with the P-tRNA.</text>
</comment>
<dbReference type="Pfam" id="PF01132">
    <property type="entry name" value="EFP"/>
    <property type="match status" value="1"/>
</dbReference>
<reference evidence="13 14" key="2">
    <citation type="submission" date="2019-05" db="EMBL/GenBank/DDBJ databases">
        <title>Genome evolution of the obligate endosymbiont Buchnera aphidicola.</title>
        <authorList>
            <person name="Moran N.A."/>
        </authorList>
    </citation>
    <scope>NUCLEOTIDE SEQUENCE [LARGE SCALE GENOMIC DNA]</scope>
    <source>
        <strain evidence="13 14">Ala</strain>
    </source>
</reference>
<evidence type="ECO:0000256" key="4">
    <source>
        <dbReference type="ARBA" id="ARBA00022490"/>
    </source>
</evidence>
<dbReference type="InterPro" id="IPR014722">
    <property type="entry name" value="Rib_uL2_dom2"/>
</dbReference>
<dbReference type="EMBL" id="CP034891">
    <property type="protein sequence ID" value="QCI17445.1"/>
    <property type="molecule type" value="Genomic_DNA"/>
</dbReference>
<comment type="subcellular location">
    <subcellularLocation>
        <location evidence="1 8">Cytoplasm</location>
    </subcellularLocation>
</comment>
<evidence type="ECO:0000256" key="9">
    <source>
        <dbReference type="NCBIfam" id="TIGR00038"/>
    </source>
</evidence>
<evidence type="ECO:0000313" key="14">
    <source>
        <dbReference type="Proteomes" id="UP000298660"/>
    </source>
</evidence>
<dbReference type="Pfam" id="PF09285">
    <property type="entry name" value="Elong-fact-P_C"/>
    <property type="match status" value="1"/>
</dbReference>
<dbReference type="AlphaFoldDB" id="A0A4D6XXV3"/>
<dbReference type="CDD" id="cd04470">
    <property type="entry name" value="S1_EF-P_repeat_1"/>
    <property type="match status" value="1"/>
</dbReference>
<feature type="modified residue" description="N6-(3,6-diaminohexanoyl)-5-hydroxylysine" evidence="8">
    <location>
        <position position="34"/>
    </location>
</feature>
<dbReference type="FunFam" id="2.40.50.140:FF:000004">
    <property type="entry name" value="Elongation factor P"/>
    <property type="match status" value="1"/>
</dbReference>
<dbReference type="PIRSF" id="PIRSF005901">
    <property type="entry name" value="EF-P"/>
    <property type="match status" value="1"/>
</dbReference>
<organism evidence="13 14">
    <name type="scientific">Buchnera aphidicola</name>
    <name type="common">Acyrthosiphon lactucae</name>
    <dbReference type="NCBI Taxonomy" id="1241832"/>
    <lineage>
        <taxon>Bacteria</taxon>
        <taxon>Pseudomonadati</taxon>
        <taxon>Pseudomonadota</taxon>
        <taxon>Gammaproteobacteria</taxon>
        <taxon>Enterobacterales</taxon>
        <taxon>Erwiniaceae</taxon>
        <taxon>Buchnera</taxon>
    </lineage>
</organism>
<dbReference type="GO" id="GO:0005829">
    <property type="term" value="C:cytosol"/>
    <property type="evidence" value="ECO:0007669"/>
    <property type="project" value="UniProtKB-ARBA"/>
</dbReference>
<dbReference type="RefSeq" id="WP_158339195.1">
    <property type="nucleotide sequence ID" value="NZ_CP034891.1"/>
</dbReference>
<dbReference type="PANTHER" id="PTHR30053">
    <property type="entry name" value="ELONGATION FACTOR P"/>
    <property type="match status" value="1"/>
</dbReference>
<keyword evidence="6 8" id="KW-0648">Protein biosynthesis</keyword>
<dbReference type="InterPro" id="IPR001059">
    <property type="entry name" value="Transl_elong_P/YeiP_cen"/>
</dbReference>
<dbReference type="SUPFAM" id="SSF50104">
    <property type="entry name" value="Translation proteins SH3-like domain"/>
    <property type="match status" value="1"/>
</dbReference>
<dbReference type="PROSITE" id="PS01275">
    <property type="entry name" value="EFP"/>
    <property type="match status" value="1"/>
</dbReference>
<evidence type="ECO:0000256" key="3">
    <source>
        <dbReference type="ARBA" id="ARBA00009479"/>
    </source>
</evidence>
<dbReference type="InterPro" id="IPR008991">
    <property type="entry name" value="Translation_prot_SH3-like_sf"/>
</dbReference>
<dbReference type="NCBIfam" id="NF001810">
    <property type="entry name" value="PRK00529.1"/>
    <property type="match status" value="1"/>
</dbReference>
<comment type="function">
    <text evidence="8">Involved in peptide bond synthesis. Alleviates ribosome stalling that occurs when 3 or more consecutive Pro residues or the sequence PPG is present in a protein, possibly by augmenting the peptidyl transferase activity of the ribosome. Modification of Lys-34 is required for alleviation.</text>
</comment>
<feature type="domain" description="Elongation factor P C-terminal" evidence="11">
    <location>
        <begin position="131"/>
        <end position="187"/>
    </location>
</feature>
<comment type="pathway">
    <text evidence="2 8">Protein biosynthesis; polypeptide chain elongation.</text>
</comment>
<evidence type="ECO:0000256" key="6">
    <source>
        <dbReference type="ARBA" id="ARBA00022917"/>
    </source>
</evidence>
<dbReference type="SMART" id="SM00841">
    <property type="entry name" value="Elong-fact-P_C"/>
    <property type="match status" value="1"/>
</dbReference>
<evidence type="ECO:0000256" key="10">
    <source>
        <dbReference type="RuleBase" id="RU004389"/>
    </source>
</evidence>
<feature type="domain" description="Translation elongation factor P/YeiP central" evidence="12">
    <location>
        <begin position="69"/>
        <end position="123"/>
    </location>
</feature>
<keyword evidence="5 8" id="KW-0251">Elongation factor</keyword>
<dbReference type="NCBIfam" id="TIGR00038">
    <property type="entry name" value="efp"/>
    <property type="match status" value="1"/>
</dbReference>
<dbReference type="HAMAP" id="MF_00141">
    <property type="entry name" value="EF_P"/>
    <property type="match status" value="1"/>
</dbReference>
<gene>
    <name evidence="8 13" type="primary">efp</name>
    <name evidence="13" type="ORF">D9V61_00100</name>
</gene>
<dbReference type="SUPFAM" id="SSF50249">
    <property type="entry name" value="Nucleic acid-binding proteins"/>
    <property type="match status" value="2"/>
</dbReference>
<dbReference type="CDD" id="cd05794">
    <property type="entry name" value="S1_EF-P_repeat_2"/>
    <property type="match status" value="1"/>
</dbReference>
<accession>A0A4D6XXV3</accession>
<dbReference type="InterPro" id="IPR015365">
    <property type="entry name" value="Elong-fact-P_C"/>
</dbReference>
<evidence type="ECO:0000256" key="5">
    <source>
        <dbReference type="ARBA" id="ARBA00022768"/>
    </source>
</evidence>
<dbReference type="FunFam" id="2.40.50.140:FF:000009">
    <property type="entry name" value="Elongation factor P"/>
    <property type="match status" value="1"/>
</dbReference>
<sequence length="189" mass="21902">MRVYYINNFRLGCKIIFENEPCLIESSEFVKPGKGQAFFRVKLRKLLTKQLIEKTFKSKDSFEVADIIEHKLSYLYNDGRFWYFINNNNFEELSIEKKIIGTHKKWLLEQDTCTVTLWNNQPISITPNNFVNLKVIDVQITLKGDTVNTSSTKLATLITGAVVRVPLFIQIGSLIRIDTRSGEYVSRVK</sequence>
<dbReference type="PANTHER" id="PTHR30053:SF12">
    <property type="entry name" value="ELONGATION FACTOR P (EF-P) FAMILY PROTEIN"/>
    <property type="match status" value="1"/>
</dbReference>
<dbReference type="Proteomes" id="UP000298660">
    <property type="component" value="Chromosome"/>
</dbReference>
<comment type="similarity">
    <text evidence="3 8 10">Belongs to the elongation factor P family.</text>
</comment>
<dbReference type="OrthoDB" id="9801844at2"/>
<dbReference type="Gene3D" id="2.30.30.30">
    <property type="match status" value="1"/>
</dbReference>
<dbReference type="UniPathway" id="UPA00345"/>
<reference evidence="13 14" key="1">
    <citation type="submission" date="2018-12" db="EMBL/GenBank/DDBJ databases">
        <authorList>
            <person name="Chong R.A."/>
        </authorList>
    </citation>
    <scope>NUCLEOTIDE SEQUENCE [LARGE SCALE GENOMIC DNA]</scope>
    <source>
        <strain evidence="13 14">Ala</strain>
    </source>
</reference>
<evidence type="ECO:0000256" key="1">
    <source>
        <dbReference type="ARBA" id="ARBA00004496"/>
    </source>
</evidence>
<keyword evidence="4 8" id="KW-0963">Cytoplasm</keyword>
<dbReference type="InterPro" id="IPR013185">
    <property type="entry name" value="Transl_elong_KOW-like"/>
</dbReference>
<dbReference type="FunFam" id="2.30.30.30:FF:000003">
    <property type="entry name" value="Elongation factor P"/>
    <property type="match status" value="1"/>
</dbReference>
<evidence type="ECO:0000313" key="13">
    <source>
        <dbReference type="EMBL" id="QCI17445.1"/>
    </source>
</evidence>
<proteinExistence type="inferred from homology"/>
<dbReference type="InterPro" id="IPR020599">
    <property type="entry name" value="Transl_elong_fac_P/YeiP"/>
</dbReference>
<dbReference type="SMART" id="SM01185">
    <property type="entry name" value="EFP"/>
    <property type="match status" value="1"/>
</dbReference>
<evidence type="ECO:0000256" key="8">
    <source>
        <dbReference type="HAMAP-Rule" id="MF_00141"/>
    </source>
</evidence>